<feature type="domain" description="HTH gntR-type" evidence="4">
    <location>
        <begin position="16"/>
        <end position="83"/>
    </location>
</feature>
<dbReference type="InterPro" id="IPR011711">
    <property type="entry name" value="GntR_C"/>
</dbReference>
<dbReference type="PANTHER" id="PTHR43537:SF24">
    <property type="entry name" value="GLUCONATE OPERON TRANSCRIPTIONAL REPRESSOR"/>
    <property type="match status" value="1"/>
</dbReference>
<keyword evidence="1" id="KW-0805">Transcription regulation</keyword>
<gene>
    <name evidence="5" type="ORF">AFK24_05885</name>
</gene>
<dbReference type="Proteomes" id="UP000093104">
    <property type="component" value="Unassembled WGS sequence"/>
</dbReference>
<name>A0A1C7ZCZ3_PSESX</name>
<dbReference type="EMBL" id="LGSI01000020">
    <property type="protein sequence ID" value="OCR26205.1"/>
    <property type="molecule type" value="Genomic_DNA"/>
</dbReference>
<accession>A0A1C7ZCZ3</accession>
<evidence type="ECO:0000313" key="5">
    <source>
        <dbReference type="EMBL" id="OCR26205.1"/>
    </source>
</evidence>
<organism evidence="5 6">
    <name type="scientific">Pseudomonas syringae</name>
    <dbReference type="NCBI Taxonomy" id="317"/>
    <lineage>
        <taxon>Bacteria</taxon>
        <taxon>Pseudomonadati</taxon>
        <taxon>Pseudomonadota</taxon>
        <taxon>Gammaproteobacteria</taxon>
        <taxon>Pseudomonadales</taxon>
        <taxon>Pseudomonadaceae</taxon>
        <taxon>Pseudomonas</taxon>
    </lineage>
</organism>
<dbReference type="GO" id="GO:0003700">
    <property type="term" value="F:DNA-binding transcription factor activity"/>
    <property type="evidence" value="ECO:0007669"/>
    <property type="project" value="InterPro"/>
</dbReference>
<dbReference type="InterPro" id="IPR036390">
    <property type="entry name" value="WH_DNA-bd_sf"/>
</dbReference>
<dbReference type="Gene3D" id="1.20.120.530">
    <property type="entry name" value="GntR ligand-binding domain-like"/>
    <property type="match status" value="2"/>
</dbReference>
<evidence type="ECO:0000259" key="4">
    <source>
        <dbReference type="PROSITE" id="PS50949"/>
    </source>
</evidence>
<dbReference type="Gene3D" id="1.10.10.10">
    <property type="entry name" value="Winged helix-like DNA-binding domain superfamily/Winged helix DNA-binding domain"/>
    <property type="match status" value="1"/>
</dbReference>
<dbReference type="InterPro" id="IPR036388">
    <property type="entry name" value="WH-like_DNA-bd_sf"/>
</dbReference>
<dbReference type="PATRIC" id="fig|317.243.peg.4205"/>
<dbReference type="SUPFAM" id="SSF48008">
    <property type="entry name" value="GntR ligand-binding domain-like"/>
    <property type="match status" value="2"/>
</dbReference>
<dbReference type="SMART" id="SM00895">
    <property type="entry name" value="FCD"/>
    <property type="match status" value="1"/>
</dbReference>
<dbReference type="SMART" id="SM00345">
    <property type="entry name" value="HTH_GNTR"/>
    <property type="match status" value="1"/>
</dbReference>
<dbReference type="PRINTS" id="PR00035">
    <property type="entry name" value="HTHGNTR"/>
</dbReference>
<dbReference type="PANTHER" id="PTHR43537">
    <property type="entry name" value="TRANSCRIPTIONAL REGULATOR, GNTR FAMILY"/>
    <property type="match status" value="1"/>
</dbReference>
<evidence type="ECO:0000256" key="2">
    <source>
        <dbReference type="ARBA" id="ARBA00023125"/>
    </source>
</evidence>
<evidence type="ECO:0000313" key="6">
    <source>
        <dbReference type="Proteomes" id="UP000093104"/>
    </source>
</evidence>
<dbReference type="Pfam" id="PF07729">
    <property type="entry name" value="FCD"/>
    <property type="match status" value="1"/>
</dbReference>
<dbReference type="GO" id="GO:0003677">
    <property type="term" value="F:DNA binding"/>
    <property type="evidence" value="ECO:0007669"/>
    <property type="project" value="UniProtKB-KW"/>
</dbReference>
<dbReference type="PROSITE" id="PS50949">
    <property type="entry name" value="HTH_GNTR"/>
    <property type="match status" value="1"/>
</dbReference>
<dbReference type="InterPro" id="IPR008920">
    <property type="entry name" value="TF_FadR/GntR_C"/>
</dbReference>
<evidence type="ECO:0000256" key="3">
    <source>
        <dbReference type="ARBA" id="ARBA00023163"/>
    </source>
</evidence>
<dbReference type="SUPFAM" id="SSF46785">
    <property type="entry name" value="Winged helix' DNA-binding domain"/>
    <property type="match status" value="1"/>
</dbReference>
<keyword evidence="2" id="KW-0238">DNA-binding</keyword>
<dbReference type="RefSeq" id="WP_065832342.1">
    <property type="nucleotide sequence ID" value="NZ_LGSI01000020.1"/>
</dbReference>
<dbReference type="AlphaFoldDB" id="A0A1C7ZCZ3"/>
<proteinExistence type="predicted"/>
<comment type="caution">
    <text evidence="5">The sequence shown here is derived from an EMBL/GenBank/DDBJ whole genome shotgun (WGS) entry which is preliminary data.</text>
</comment>
<dbReference type="InterPro" id="IPR000524">
    <property type="entry name" value="Tscrpt_reg_HTH_GntR"/>
</dbReference>
<dbReference type="OrthoDB" id="9799812at2"/>
<keyword evidence="3" id="KW-0804">Transcription</keyword>
<protein>
    <submittedName>
        <fullName evidence="5">GntR family transcriptional regulator</fullName>
    </submittedName>
</protein>
<sequence>MEPIKSTADFLGEREQNLSAKAYDAMLQMLISRELPANTVLQERRLAELLNISRTPVRDALTRLENEGLISRTAGRTLVVRQFSIRELIETLHVRRTLEAEAARLAAGRVPIAELDELEASVRRLLEAEVPNAEEDWIVDSKLHQMLSHYSGNLLLTQYIETLRLKTRMFNLSVAPERFESAHQEHLAIVQALKVGYLEHLAIIEALRAGDPEAAQKAAAAHIDSVRQGIINRFSQL</sequence>
<reference evidence="5 6" key="1">
    <citation type="submission" date="2015-07" db="EMBL/GenBank/DDBJ databases">
        <title>Draft genome sequence of a diazotrophic, plant growth-promoting rhizobacterium of the Pseudomonas syringae complex.</title>
        <authorList>
            <person name="Patten C.L."/>
            <person name="Jeong H."/>
        </authorList>
    </citation>
    <scope>NUCLEOTIDE SEQUENCE [LARGE SCALE GENOMIC DNA]</scope>
    <source>
        <strain evidence="5 6">GR12-2</strain>
    </source>
</reference>
<evidence type="ECO:0000256" key="1">
    <source>
        <dbReference type="ARBA" id="ARBA00023015"/>
    </source>
</evidence>
<dbReference type="Pfam" id="PF00392">
    <property type="entry name" value="GntR"/>
    <property type="match status" value="1"/>
</dbReference>